<sequence>MQDNYYWLFKAIGSSRDMLVSNDKKVDFWLTIEAFEYLHDDPCLPVDPAGSGNDQLLAKTVKSLCLHRYSTPLKRQLFPDCFFHSSANRSVVAVGYNLGSFTDLIVSRHEARAFGYYFEMDYGVQHQRVSSLMYTQLYDPYNVVGLADKGWVKVQPSNSNHS</sequence>
<reference evidence="1 2" key="1">
    <citation type="submission" date="2022-12" db="EMBL/GenBank/DDBJ databases">
        <title>Chromosome-level genome of Tegillarca granosa.</title>
        <authorList>
            <person name="Kim J."/>
        </authorList>
    </citation>
    <scope>NUCLEOTIDE SEQUENCE [LARGE SCALE GENOMIC DNA]</scope>
    <source>
        <strain evidence="1">Teg-2019</strain>
        <tissue evidence="1">Adductor muscle</tissue>
    </source>
</reference>
<dbReference type="Proteomes" id="UP001217089">
    <property type="component" value="Unassembled WGS sequence"/>
</dbReference>
<organism evidence="1 2">
    <name type="scientific">Tegillarca granosa</name>
    <name type="common">Malaysian cockle</name>
    <name type="synonym">Anadara granosa</name>
    <dbReference type="NCBI Taxonomy" id="220873"/>
    <lineage>
        <taxon>Eukaryota</taxon>
        <taxon>Metazoa</taxon>
        <taxon>Spiralia</taxon>
        <taxon>Lophotrochozoa</taxon>
        <taxon>Mollusca</taxon>
        <taxon>Bivalvia</taxon>
        <taxon>Autobranchia</taxon>
        <taxon>Pteriomorphia</taxon>
        <taxon>Arcoida</taxon>
        <taxon>Arcoidea</taxon>
        <taxon>Arcidae</taxon>
        <taxon>Tegillarca</taxon>
    </lineage>
</organism>
<gene>
    <name evidence="1" type="ORF">KUTeg_007675</name>
</gene>
<comment type="caution">
    <text evidence="1">The sequence shown here is derived from an EMBL/GenBank/DDBJ whole genome shotgun (WGS) entry which is preliminary data.</text>
</comment>
<evidence type="ECO:0000313" key="2">
    <source>
        <dbReference type="Proteomes" id="UP001217089"/>
    </source>
</evidence>
<proteinExistence type="predicted"/>
<protein>
    <submittedName>
        <fullName evidence="1">Uncharacterized protein</fullName>
    </submittedName>
</protein>
<dbReference type="EMBL" id="JARBDR010000337">
    <property type="protein sequence ID" value="KAJ8315525.1"/>
    <property type="molecule type" value="Genomic_DNA"/>
</dbReference>
<name>A0ABQ9FIL4_TEGGR</name>
<evidence type="ECO:0000313" key="1">
    <source>
        <dbReference type="EMBL" id="KAJ8315525.1"/>
    </source>
</evidence>
<keyword evidence="2" id="KW-1185">Reference proteome</keyword>
<feature type="non-terminal residue" evidence="1">
    <location>
        <position position="162"/>
    </location>
</feature>
<accession>A0ABQ9FIL4</accession>